<dbReference type="Pfam" id="PF09825">
    <property type="entry name" value="BPL_N"/>
    <property type="match status" value="1"/>
</dbReference>
<dbReference type="Proteomes" id="UP000011932">
    <property type="component" value="Chromosome"/>
</dbReference>
<dbReference type="HOGENOM" id="CLU_006150_0_0_5"/>
<dbReference type="SUPFAM" id="SSF52317">
    <property type="entry name" value="Class I glutamine amidotransferase-like"/>
    <property type="match status" value="1"/>
</dbReference>
<dbReference type="Gene3D" id="3.40.50.880">
    <property type="match status" value="1"/>
</dbReference>
<dbReference type="AlphaFoldDB" id="M4VE06"/>
<protein>
    <submittedName>
        <fullName evidence="2">Biotin apo-protein ligase-related protein</fullName>
    </submittedName>
</protein>
<dbReference type="InterPro" id="IPR029062">
    <property type="entry name" value="Class_I_gatase-like"/>
</dbReference>
<dbReference type="OrthoDB" id="20888at2"/>
<reference evidence="2 3" key="1">
    <citation type="journal article" date="2013" name="ISME J.">
        <title>By their genes ye shall know them: genomic signatures of predatory bacteria.</title>
        <authorList>
            <person name="Pasternak Z."/>
            <person name="Pietrokovski S."/>
            <person name="Rotem O."/>
            <person name="Gophna U."/>
            <person name="Lurie-Weinberger M.N."/>
            <person name="Jurkevitch E."/>
        </authorList>
    </citation>
    <scope>NUCLEOTIDE SEQUENCE [LARGE SCALE GENOMIC DNA]</scope>
    <source>
        <strain evidence="2">EPB</strain>
    </source>
</reference>
<dbReference type="CDD" id="cd03144">
    <property type="entry name" value="GATase1_ScBLP_like"/>
    <property type="match status" value="1"/>
</dbReference>
<feature type="domain" description="Biotin-protein ligase N-terminal" evidence="1">
    <location>
        <begin position="18"/>
        <end position="258"/>
    </location>
</feature>
<evidence type="ECO:0000313" key="3">
    <source>
        <dbReference type="Proteomes" id="UP000011932"/>
    </source>
</evidence>
<dbReference type="GO" id="GO:0016874">
    <property type="term" value="F:ligase activity"/>
    <property type="evidence" value="ECO:0007669"/>
    <property type="project" value="UniProtKB-KW"/>
</dbReference>
<organism evidence="2 3">
    <name type="scientific">Micavibrio aeruginosavorus EPB</name>
    <dbReference type="NCBI Taxonomy" id="349215"/>
    <lineage>
        <taxon>Bacteria</taxon>
        <taxon>Pseudomonadati</taxon>
        <taxon>Bdellovibrionota</taxon>
        <taxon>Bdellovibrionia</taxon>
        <taxon>Bdellovibrionales</taxon>
        <taxon>Pseudobdellovibrionaceae</taxon>
        <taxon>Micavibrio</taxon>
    </lineage>
</organism>
<gene>
    <name evidence="2" type="ORF">A11S_769</name>
</gene>
<proteinExistence type="predicted"/>
<evidence type="ECO:0000313" key="2">
    <source>
        <dbReference type="EMBL" id="AGH97592.1"/>
    </source>
</evidence>
<dbReference type="STRING" id="349215.A11S_769"/>
<accession>M4VE06</accession>
<sequence length="270" mass="29414">MTATPRILVYEDYVHNNAQLHRALRDAYGPFAVTTCDAGDLQTGILNKSVNLFIMPGGADLYNCEKLNGAGNKILRHYVEEGGAYLGLCAGAYYASRDIKWAEGIEGQSIIGARELNFFPGTAIGPVMDFIEDRDVTKSWNHAAQIEWLDDSINSGGAIPATVHYNGGPVFVGAEDAPNTKILARYTTLPGSPAAIIECNVGKGHAILCSPHLEHGATTLSRALYNYANPSFSRRWKIIDTLIKGDPSRKMVWDRMMKRALTPQKSSIAA</sequence>
<name>M4VE06_9BACT</name>
<dbReference type="RefSeq" id="WP_015467142.1">
    <property type="nucleotide sequence ID" value="NC_020812.1"/>
</dbReference>
<dbReference type="InterPro" id="IPR019197">
    <property type="entry name" value="Biotin-prot_ligase_N"/>
</dbReference>
<dbReference type="EMBL" id="CP003538">
    <property type="protein sequence ID" value="AGH97592.1"/>
    <property type="molecule type" value="Genomic_DNA"/>
</dbReference>
<evidence type="ECO:0000259" key="1">
    <source>
        <dbReference type="Pfam" id="PF09825"/>
    </source>
</evidence>
<dbReference type="KEGG" id="man:A11S_769"/>
<keyword evidence="2" id="KW-0436">Ligase</keyword>